<dbReference type="AlphaFoldDB" id="A0A401UD78"/>
<name>A0A401UD78_9BACT</name>
<dbReference type="CDD" id="cd11541">
    <property type="entry name" value="NTP-PPase_u4"/>
    <property type="match status" value="1"/>
</dbReference>
<dbReference type="Pfam" id="PF03819">
    <property type="entry name" value="MazG"/>
    <property type="match status" value="1"/>
</dbReference>
<dbReference type="InterPro" id="IPR011379">
    <property type="entry name" value="MazG-related_GP37"/>
</dbReference>
<organism evidence="3 4">
    <name type="scientific">Chryseotalea sanaruensis</name>
    <dbReference type="NCBI Taxonomy" id="2482724"/>
    <lineage>
        <taxon>Bacteria</taxon>
        <taxon>Pseudomonadati</taxon>
        <taxon>Bacteroidota</taxon>
        <taxon>Cytophagia</taxon>
        <taxon>Cytophagales</taxon>
        <taxon>Chryseotaleaceae</taxon>
        <taxon>Chryseotalea</taxon>
    </lineage>
</organism>
<dbReference type="Pfam" id="PF18722">
    <property type="entry name" value="MazG_C"/>
    <property type="match status" value="1"/>
</dbReference>
<evidence type="ECO:0000313" key="3">
    <source>
        <dbReference type="EMBL" id="GCC52802.1"/>
    </source>
</evidence>
<accession>A0A401UD78</accession>
<dbReference type="InterPro" id="IPR004518">
    <property type="entry name" value="MazG-like_dom"/>
</dbReference>
<feature type="domain" description="NTP pyrophosphohydrolase MazG-like" evidence="1">
    <location>
        <begin position="57"/>
        <end position="96"/>
    </location>
</feature>
<evidence type="ECO:0000259" key="2">
    <source>
        <dbReference type="Pfam" id="PF18722"/>
    </source>
</evidence>
<feature type="domain" description="MazG C-terminal" evidence="2">
    <location>
        <begin position="106"/>
        <end position="291"/>
    </location>
</feature>
<dbReference type="SUPFAM" id="SSF101386">
    <property type="entry name" value="all-alpha NTP pyrophosphatases"/>
    <property type="match status" value="1"/>
</dbReference>
<dbReference type="Gene3D" id="1.10.287.1080">
    <property type="entry name" value="MazG-like"/>
    <property type="match status" value="1"/>
</dbReference>
<sequence>MEFSSYQEKAKETIQKSASDDKYTEMVPFLGIIGEIGSVVTQLKIKLKDGDSYIAYKNKLTEELGDVLWYLSTIATQSNLDLSDIAEKNLEKIHDRFLVDDVSLYKDFDQNYPEGERFPDEFEIEFVSYEEGGKKKLKIIDKRDGQLIGDPLTDNTYEDDGYRFHDIFHYGYLAVLGWSPVLRKLLKKKRKSDPSIDENEDGARSQITEELISLFIYHHALDHDLLKYSESVDSGIIKKVKNLVIKTEVKECSGKQWEKAILNSYNIFNKLRENDGGRIMVSKKNRTLTYLGKK</sequence>
<dbReference type="OrthoDB" id="350573at2"/>
<dbReference type="InterPro" id="IPR041407">
    <property type="entry name" value="MazG_C"/>
</dbReference>
<dbReference type="EMBL" id="BHXQ01000005">
    <property type="protein sequence ID" value="GCC52802.1"/>
    <property type="molecule type" value="Genomic_DNA"/>
</dbReference>
<evidence type="ECO:0000259" key="1">
    <source>
        <dbReference type="Pfam" id="PF03819"/>
    </source>
</evidence>
<reference evidence="3 4" key="1">
    <citation type="submission" date="2018-11" db="EMBL/GenBank/DDBJ databases">
        <title>Chryseotalea sanarue gen. nov., sp., nov., a member of the family Cytophagaceae, isolated from a brackish lake in Hamamatsu Japan.</title>
        <authorList>
            <person name="Maejima Y."/>
            <person name="Iino T."/>
            <person name="Muraguchi Y."/>
            <person name="Fukuda K."/>
            <person name="Ohkuma M."/>
            <person name="Moriuchi R."/>
            <person name="Dohra H."/>
            <person name="Kimbara K."/>
            <person name="Shintani M."/>
        </authorList>
    </citation>
    <scope>NUCLEOTIDE SEQUENCE [LARGE SCALE GENOMIC DNA]</scope>
    <source>
        <strain evidence="3 4">Ys</strain>
    </source>
</reference>
<gene>
    <name evidence="3" type="ORF">SanaruYs_30410</name>
</gene>
<proteinExistence type="predicted"/>
<keyword evidence="4" id="KW-1185">Reference proteome</keyword>
<protein>
    <submittedName>
        <fullName evidence="3">Pyrophosphatase</fullName>
    </submittedName>
</protein>
<dbReference type="Proteomes" id="UP000288227">
    <property type="component" value="Unassembled WGS sequence"/>
</dbReference>
<comment type="caution">
    <text evidence="3">The sequence shown here is derived from an EMBL/GenBank/DDBJ whole genome shotgun (WGS) entry which is preliminary data.</text>
</comment>
<evidence type="ECO:0000313" key="4">
    <source>
        <dbReference type="Proteomes" id="UP000288227"/>
    </source>
</evidence>